<dbReference type="PATRIC" id="fig|158500.4.peg.2811"/>
<dbReference type="RefSeq" id="WP_008831317.1">
    <property type="nucleotide sequence ID" value="NZ_CP017075.1"/>
</dbReference>
<dbReference type="EMBL" id="CP017075">
    <property type="protein sequence ID" value="AOR77133.1"/>
    <property type="molecule type" value="Genomic_DNA"/>
</dbReference>
<dbReference type="OrthoDB" id="581683at2"/>
<dbReference type="EMBL" id="JFYZ01000012">
    <property type="protein sequence ID" value="EZP81530.1"/>
    <property type="molecule type" value="Genomic_DNA"/>
</dbReference>
<dbReference type="KEGG" id="nre:BES08_10510"/>
<sequence>MTEERFARIEAQIAIADLVHGYARAVRREAYESIPALFAPTGTFEVRSGAPDRTEYAVRQRFETPEALAAFLLEGKGRPHPVPLIHNLMVEVAGDTARANAMMVAPITGTNKQVTGEYHDSFVRLDGCWLFAARIYTIFAA</sequence>
<proteinExistence type="predicted"/>
<evidence type="ECO:0000259" key="1">
    <source>
        <dbReference type="Pfam" id="PF13577"/>
    </source>
</evidence>
<evidence type="ECO:0000313" key="4">
    <source>
        <dbReference type="Proteomes" id="UP000024329"/>
    </source>
</evidence>
<evidence type="ECO:0000313" key="2">
    <source>
        <dbReference type="EMBL" id="AOR77133.1"/>
    </source>
</evidence>
<name>A0A031JX54_9SPHN</name>
<dbReference type="eggNOG" id="ENOG5032I7P">
    <property type="taxonomic scope" value="Bacteria"/>
</dbReference>
<reference evidence="5" key="3">
    <citation type="journal article" date="2017" name="J. Biotechnol.">
        <title>Complete genome sequence of Novosphingobium resinovorum SA1, a versatile xenobiotic-degrading bacterium capable of utilizing sulfanilic acid.</title>
        <authorList>
            <person name="Hegedus B."/>
            <person name="Kos P.B."/>
            <person name="Balint B."/>
            <person name="Maroti G."/>
            <person name="Gan H.M."/>
            <person name="Perei K."/>
            <person name="Rakhely G."/>
        </authorList>
    </citation>
    <scope>NUCLEOTIDE SEQUENCE [LARGE SCALE GENOMIC DNA]</scope>
    <source>
        <strain evidence="5">SA1</strain>
    </source>
</reference>
<gene>
    <name evidence="2" type="ORF">BES08_10510</name>
    <name evidence="3" type="ORF">BV97_02748</name>
</gene>
<accession>A0A031JX54</accession>
<evidence type="ECO:0000313" key="3">
    <source>
        <dbReference type="EMBL" id="EZP81530.1"/>
    </source>
</evidence>
<reference evidence="3 4" key="1">
    <citation type="submission" date="2014-03" db="EMBL/GenBank/DDBJ databases">
        <title>Whole genome sequence of Novosphingobium resinovorum KF1.</title>
        <authorList>
            <person name="Gan H.M."/>
            <person name="Gan H.Y."/>
            <person name="Chew T.H."/>
            <person name="Savka M.A."/>
        </authorList>
    </citation>
    <scope>NUCLEOTIDE SEQUENCE [LARGE SCALE GENOMIC DNA]</scope>
    <source>
        <strain evidence="3 4">KF1</strain>
    </source>
</reference>
<dbReference type="SUPFAM" id="SSF54427">
    <property type="entry name" value="NTF2-like"/>
    <property type="match status" value="1"/>
</dbReference>
<dbReference type="Gene3D" id="3.10.450.50">
    <property type="match status" value="1"/>
</dbReference>
<dbReference type="Proteomes" id="UP000024329">
    <property type="component" value="Unassembled WGS sequence"/>
</dbReference>
<dbReference type="STRING" id="158500.BES08_10510"/>
<dbReference type="Proteomes" id="UP000094626">
    <property type="component" value="Chromosome"/>
</dbReference>
<protein>
    <recommendedName>
        <fullName evidence="1">SnoaL-like domain-containing protein</fullName>
    </recommendedName>
</protein>
<evidence type="ECO:0000313" key="5">
    <source>
        <dbReference type="Proteomes" id="UP000094626"/>
    </source>
</evidence>
<reference evidence="2" key="2">
    <citation type="submission" date="2016-08" db="EMBL/GenBank/DDBJ databases">
        <authorList>
            <person name="Seilhamer J.J."/>
        </authorList>
    </citation>
    <scope>NUCLEOTIDE SEQUENCE [LARGE SCALE GENOMIC DNA]</scope>
    <source>
        <strain evidence="2">SA1</strain>
    </source>
</reference>
<dbReference type="InterPro" id="IPR037401">
    <property type="entry name" value="SnoaL-like"/>
</dbReference>
<dbReference type="Pfam" id="PF13577">
    <property type="entry name" value="SnoaL_4"/>
    <property type="match status" value="1"/>
</dbReference>
<keyword evidence="5" id="KW-1185">Reference proteome</keyword>
<feature type="domain" description="SnoaL-like" evidence="1">
    <location>
        <begin position="8"/>
        <end position="134"/>
    </location>
</feature>
<organism evidence="3 4">
    <name type="scientific">Novosphingobium resinovorum</name>
    <dbReference type="NCBI Taxonomy" id="158500"/>
    <lineage>
        <taxon>Bacteria</taxon>
        <taxon>Pseudomonadati</taxon>
        <taxon>Pseudomonadota</taxon>
        <taxon>Alphaproteobacteria</taxon>
        <taxon>Sphingomonadales</taxon>
        <taxon>Sphingomonadaceae</taxon>
        <taxon>Novosphingobium</taxon>
    </lineage>
</organism>
<dbReference type="InterPro" id="IPR032710">
    <property type="entry name" value="NTF2-like_dom_sf"/>
</dbReference>
<dbReference type="AlphaFoldDB" id="A0A031JX54"/>